<dbReference type="PANTHER" id="PTHR41533:SF2">
    <property type="entry name" value="BLR7131 PROTEIN"/>
    <property type="match status" value="1"/>
</dbReference>
<feature type="domain" description="L,D-TPase catalytic" evidence="6">
    <location>
        <begin position="406"/>
        <end position="580"/>
    </location>
</feature>
<dbReference type="Gene3D" id="1.10.101.10">
    <property type="entry name" value="PGBD-like superfamily/PGBD"/>
    <property type="match status" value="1"/>
</dbReference>
<evidence type="ECO:0000313" key="7">
    <source>
        <dbReference type="EMBL" id="VAV92764.1"/>
    </source>
</evidence>
<dbReference type="InterPro" id="IPR052905">
    <property type="entry name" value="LD-transpeptidase_YkuD-like"/>
</dbReference>
<gene>
    <name evidence="7" type="ORF">MNBD_ALPHA08-2244</name>
</gene>
<evidence type="ECO:0000256" key="1">
    <source>
        <dbReference type="ARBA" id="ARBA00004752"/>
    </source>
</evidence>
<dbReference type="InterPro" id="IPR038063">
    <property type="entry name" value="Transpep_catalytic_dom"/>
</dbReference>
<proteinExistence type="predicted"/>
<protein>
    <recommendedName>
        <fullName evidence="6">L,D-TPase catalytic domain-containing protein</fullName>
    </recommendedName>
</protein>
<dbReference type="GO" id="GO:0008360">
    <property type="term" value="P:regulation of cell shape"/>
    <property type="evidence" value="ECO:0007669"/>
    <property type="project" value="UniProtKB-KW"/>
</dbReference>
<keyword evidence="5" id="KW-0961">Cell wall biogenesis/degradation</keyword>
<dbReference type="Pfam" id="PF01471">
    <property type="entry name" value="PG_binding_1"/>
    <property type="match status" value="1"/>
</dbReference>
<name>A0A3B0RHD9_9ZZZZ</name>
<dbReference type="InterPro" id="IPR036366">
    <property type="entry name" value="PGBDSf"/>
</dbReference>
<sequence>MSKVFTSALVAGFTSVLIASTSMSVQAQGIERAYGFNNKKPTQKKKTSSDRRFNLFGIFSNSKPKEKPVKLSKKFKTKPKVRIRTYTYRATPLVRLGDNSLTQPVVEATLSGQVNILDDSLAQTIFNVLKASDLSTRMTKRQQQAIVKFYKSRNFKSVWTDMDGVLGSGKQLLAHLSKADEEGMTSADYLPSGLSGFGDGLEKVESDLDLLARFDINLTAMALRYGQNASGGKIIPNRLSSYHDLAPPKVDSSKILNGIAQADKPDNYLASLQPTHKSYAAFKRALAALNDQTEEKQYAQIPSGDLIKAGGSDKRIPLIRERLQSVGLLAKSQEGTDLQQNQHNVYDEQLRDAVKAFQKSKGLSSDGVIGRQTIAAFNGRKDVNKRNKLVMNMERLRWLPRSFGNKYIFVNAAAFKMQVMRNGAEAWQTRVVVGKPQNQTSFFIDEMETVVFNPFWGVPRSIVRSEMLPRLRSNPGYLDQKGFEVFNRSGKKISSSSVDWSSYGSRIPFSVRQPPGDTNALGKVKFMFPNKHAIYLHDTPSKKLFERSSRAFSFGCVRVKNPRVFAQNILGWSRSKIDQKIASRRNSAVRLKQKIPVYITYFTAWADENGNVKYFRDVYGRDRLLDRALNSIKVASK</sequence>
<accession>A0A3B0RHD9</accession>
<dbReference type="GO" id="GO:0071555">
    <property type="term" value="P:cell wall organization"/>
    <property type="evidence" value="ECO:0007669"/>
    <property type="project" value="UniProtKB-KW"/>
</dbReference>
<dbReference type="EMBL" id="UOEC01000103">
    <property type="protein sequence ID" value="VAV92764.1"/>
    <property type="molecule type" value="Genomic_DNA"/>
</dbReference>
<reference evidence="7" key="1">
    <citation type="submission" date="2018-06" db="EMBL/GenBank/DDBJ databases">
        <authorList>
            <person name="Zhirakovskaya E."/>
        </authorList>
    </citation>
    <scope>NUCLEOTIDE SEQUENCE</scope>
</reference>
<evidence type="ECO:0000259" key="6">
    <source>
        <dbReference type="PROSITE" id="PS52029"/>
    </source>
</evidence>
<dbReference type="UniPathway" id="UPA00219"/>
<dbReference type="InterPro" id="IPR045380">
    <property type="entry name" value="LD_TPept_scaffold_dom"/>
</dbReference>
<evidence type="ECO:0000256" key="4">
    <source>
        <dbReference type="ARBA" id="ARBA00022984"/>
    </source>
</evidence>
<keyword evidence="2" id="KW-0808">Transferase</keyword>
<comment type="pathway">
    <text evidence="1">Cell wall biogenesis; peptidoglycan biosynthesis.</text>
</comment>
<dbReference type="PROSITE" id="PS52029">
    <property type="entry name" value="LD_TPASE"/>
    <property type="match status" value="1"/>
</dbReference>
<dbReference type="InterPro" id="IPR005490">
    <property type="entry name" value="LD_TPept_cat_dom"/>
</dbReference>
<keyword evidence="4" id="KW-0573">Peptidoglycan synthesis</keyword>
<dbReference type="Gene3D" id="2.40.440.10">
    <property type="entry name" value="L,D-transpeptidase catalytic domain-like"/>
    <property type="match status" value="1"/>
</dbReference>
<dbReference type="SUPFAM" id="SSF47090">
    <property type="entry name" value="PGBD-like"/>
    <property type="match status" value="1"/>
</dbReference>
<evidence type="ECO:0000256" key="5">
    <source>
        <dbReference type="ARBA" id="ARBA00023316"/>
    </source>
</evidence>
<organism evidence="7">
    <name type="scientific">hydrothermal vent metagenome</name>
    <dbReference type="NCBI Taxonomy" id="652676"/>
    <lineage>
        <taxon>unclassified sequences</taxon>
        <taxon>metagenomes</taxon>
        <taxon>ecological metagenomes</taxon>
    </lineage>
</organism>
<dbReference type="InterPro" id="IPR002477">
    <property type="entry name" value="Peptidoglycan-bd-like"/>
</dbReference>
<dbReference type="GO" id="GO:0009252">
    <property type="term" value="P:peptidoglycan biosynthetic process"/>
    <property type="evidence" value="ECO:0007669"/>
    <property type="project" value="UniProtKB-UniPathway"/>
</dbReference>
<dbReference type="CDD" id="cd16913">
    <property type="entry name" value="YkuD_like"/>
    <property type="match status" value="1"/>
</dbReference>
<dbReference type="PANTHER" id="PTHR41533">
    <property type="entry name" value="L,D-TRANSPEPTIDASE HI_1667-RELATED"/>
    <property type="match status" value="1"/>
</dbReference>
<dbReference type="AlphaFoldDB" id="A0A3B0RHD9"/>
<dbReference type="Pfam" id="PF20142">
    <property type="entry name" value="Scaffold"/>
    <property type="match status" value="1"/>
</dbReference>
<dbReference type="InterPro" id="IPR036365">
    <property type="entry name" value="PGBD-like_sf"/>
</dbReference>
<evidence type="ECO:0000256" key="3">
    <source>
        <dbReference type="ARBA" id="ARBA00022960"/>
    </source>
</evidence>
<dbReference type="SUPFAM" id="SSF141523">
    <property type="entry name" value="L,D-transpeptidase catalytic domain-like"/>
    <property type="match status" value="1"/>
</dbReference>
<dbReference type="Pfam" id="PF03734">
    <property type="entry name" value="YkuD"/>
    <property type="match status" value="1"/>
</dbReference>
<keyword evidence="3" id="KW-0133">Cell shape</keyword>
<dbReference type="GO" id="GO:0016740">
    <property type="term" value="F:transferase activity"/>
    <property type="evidence" value="ECO:0007669"/>
    <property type="project" value="UniProtKB-KW"/>
</dbReference>
<evidence type="ECO:0000256" key="2">
    <source>
        <dbReference type="ARBA" id="ARBA00022679"/>
    </source>
</evidence>